<gene>
    <name evidence="3" type="ORF">METZ01_LOCUS293339</name>
</gene>
<keyword evidence="1" id="KW-1133">Transmembrane helix</keyword>
<dbReference type="InterPro" id="IPR006342">
    <property type="entry name" value="FkbM_mtfrase"/>
</dbReference>
<feature type="domain" description="Methyltransferase FkbM" evidence="2">
    <location>
        <begin position="92"/>
        <end position="237"/>
    </location>
</feature>
<keyword evidence="1" id="KW-0812">Transmembrane</keyword>
<dbReference type="EMBL" id="UINC01089413">
    <property type="protein sequence ID" value="SVC40485.1"/>
    <property type="molecule type" value="Genomic_DNA"/>
</dbReference>
<dbReference type="InterPro" id="IPR029063">
    <property type="entry name" value="SAM-dependent_MTases_sf"/>
</dbReference>
<feature type="non-terminal residue" evidence="3">
    <location>
        <position position="1"/>
    </location>
</feature>
<dbReference type="NCBIfam" id="TIGR01444">
    <property type="entry name" value="fkbM_fam"/>
    <property type="match status" value="1"/>
</dbReference>
<accession>A0A382LXP3</accession>
<dbReference type="PANTHER" id="PTHR34203">
    <property type="entry name" value="METHYLTRANSFERASE, FKBM FAMILY PROTEIN"/>
    <property type="match status" value="1"/>
</dbReference>
<feature type="non-terminal residue" evidence="3">
    <location>
        <position position="266"/>
    </location>
</feature>
<reference evidence="3" key="1">
    <citation type="submission" date="2018-05" db="EMBL/GenBank/DDBJ databases">
        <authorList>
            <person name="Lanie J.A."/>
            <person name="Ng W.-L."/>
            <person name="Kazmierczak K.M."/>
            <person name="Andrzejewski T.M."/>
            <person name="Davidsen T.M."/>
            <person name="Wayne K.J."/>
            <person name="Tettelin H."/>
            <person name="Glass J.I."/>
            <person name="Rusch D."/>
            <person name="Podicherti R."/>
            <person name="Tsui H.-C.T."/>
            <person name="Winkler M.E."/>
        </authorList>
    </citation>
    <scope>NUCLEOTIDE SEQUENCE</scope>
</reference>
<dbReference type="SUPFAM" id="SSF53335">
    <property type="entry name" value="S-adenosyl-L-methionine-dependent methyltransferases"/>
    <property type="match status" value="1"/>
</dbReference>
<protein>
    <recommendedName>
        <fullName evidence="2">Methyltransferase FkbM domain-containing protein</fullName>
    </recommendedName>
</protein>
<evidence type="ECO:0000259" key="2">
    <source>
        <dbReference type="Pfam" id="PF05050"/>
    </source>
</evidence>
<keyword evidence="1" id="KW-0472">Membrane</keyword>
<feature type="transmembrane region" description="Helical" evidence="1">
    <location>
        <begin position="26"/>
        <end position="44"/>
    </location>
</feature>
<dbReference type="Gene3D" id="3.40.50.150">
    <property type="entry name" value="Vaccinia Virus protein VP39"/>
    <property type="match status" value="1"/>
</dbReference>
<dbReference type="InterPro" id="IPR052514">
    <property type="entry name" value="SAM-dependent_MTase"/>
</dbReference>
<dbReference type="Pfam" id="PF05050">
    <property type="entry name" value="Methyltransf_21"/>
    <property type="match status" value="1"/>
</dbReference>
<name>A0A382LXP3_9ZZZZ</name>
<organism evidence="3">
    <name type="scientific">marine metagenome</name>
    <dbReference type="NCBI Taxonomy" id="408172"/>
    <lineage>
        <taxon>unclassified sequences</taxon>
        <taxon>metagenomes</taxon>
        <taxon>ecological metagenomes</taxon>
    </lineage>
</organism>
<dbReference type="PANTHER" id="PTHR34203:SF15">
    <property type="entry name" value="SLL1173 PROTEIN"/>
    <property type="match status" value="1"/>
</dbReference>
<proteinExistence type="predicted"/>
<evidence type="ECO:0000256" key="1">
    <source>
        <dbReference type="SAM" id="Phobius"/>
    </source>
</evidence>
<sequence length="266" mass="31150">MDKFFQSFCNYLPHYKIQNNKFKKKIFYIVFSLLKFLLTGPFIIDFKKFKFFSYPQKEDYSRFLLTRGTMPDEGEIKVIKENIIDAKTIFIDCGANAGFYSIPIAALNKECKIYSFEPSPIELNLFKNNIELNNLKNIYPIEIAIGHECGTALFKENRSKARFSSGSGYIIDIELDQSNTKKVKIITIDKFIEDINIDHKKKIIIKIDLEGYDINAIFGAEKTIKKYNTLILFEFSRMVIKNKIYNIERFNNFLTNCNIKITDINY</sequence>
<evidence type="ECO:0000313" key="3">
    <source>
        <dbReference type="EMBL" id="SVC40485.1"/>
    </source>
</evidence>
<dbReference type="AlphaFoldDB" id="A0A382LXP3"/>